<gene>
    <name evidence="1" type="ORF">J122_623</name>
</gene>
<evidence type="ECO:0000313" key="1">
    <source>
        <dbReference type="EMBL" id="KXO11748.1"/>
    </source>
</evidence>
<dbReference type="AlphaFoldDB" id="A0A137SH34"/>
<protein>
    <submittedName>
        <fullName evidence="1">Uncharacterized protein</fullName>
    </submittedName>
</protein>
<name>A0A137SH34_9GAMM</name>
<accession>A0A137SH34</accession>
<dbReference type="Proteomes" id="UP000070282">
    <property type="component" value="Unassembled WGS sequence"/>
</dbReference>
<dbReference type="RefSeq" id="WP_058089622.1">
    <property type="nucleotide sequence ID" value="NZ_LOCO01000002.1"/>
</dbReference>
<keyword evidence="2" id="KW-1185">Reference proteome</keyword>
<dbReference type="PATRIC" id="fig|1306954.6.peg.1573"/>
<organism evidence="1 2">
    <name type="scientific">Marinobacter excellens LAMA 842</name>
    <dbReference type="NCBI Taxonomy" id="1306954"/>
    <lineage>
        <taxon>Bacteria</taxon>
        <taxon>Pseudomonadati</taxon>
        <taxon>Pseudomonadota</taxon>
        <taxon>Gammaproteobacteria</taxon>
        <taxon>Pseudomonadales</taxon>
        <taxon>Marinobacteraceae</taxon>
        <taxon>Marinobacter</taxon>
    </lineage>
</organism>
<comment type="caution">
    <text evidence="1">The sequence shown here is derived from an EMBL/GenBank/DDBJ whole genome shotgun (WGS) entry which is preliminary data.</text>
</comment>
<evidence type="ECO:0000313" key="2">
    <source>
        <dbReference type="Proteomes" id="UP000070282"/>
    </source>
</evidence>
<dbReference type="GeneID" id="94723635"/>
<proteinExistence type="predicted"/>
<reference evidence="2" key="1">
    <citation type="submission" date="2015-12" db="EMBL/GenBank/DDBJ databases">
        <authorList>
            <person name="Lima A."/>
            <person name="Farahani Zayas N."/>
            <person name="Castro Da Silva M.A."/>
            <person name="Cabral A."/>
            <person name="Pessatti M.L."/>
        </authorList>
    </citation>
    <scope>NUCLEOTIDE SEQUENCE [LARGE SCALE GENOMIC DNA]</scope>
    <source>
        <strain evidence="2">LAMA 842</strain>
    </source>
</reference>
<dbReference type="EMBL" id="LOCO01000002">
    <property type="protein sequence ID" value="KXO11748.1"/>
    <property type="molecule type" value="Genomic_DNA"/>
</dbReference>
<sequence length="87" mass="9823">MDAMNQYQLLGRLLVYLEACGLELNTATFDTALKMLSDLQQSAAQPEDFDWLLERIPHYFRIAEDALPKVAPPFQRGSIGYYAHGSS</sequence>